<gene>
    <name evidence="1" type="ORF">M9H77_34141</name>
</gene>
<comment type="caution">
    <text evidence="1">The sequence shown here is derived from an EMBL/GenBank/DDBJ whole genome shotgun (WGS) entry which is preliminary data.</text>
</comment>
<keyword evidence="2" id="KW-1185">Reference proteome</keyword>
<accession>A0ACB9ZLI5</accession>
<evidence type="ECO:0000313" key="2">
    <source>
        <dbReference type="Proteomes" id="UP001060085"/>
    </source>
</evidence>
<organism evidence="1 2">
    <name type="scientific">Catharanthus roseus</name>
    <name type="common">Madagascar periwinkle</name>
    <name type="synonym">Vinca rosea</name>
    <dbReference type="NCBI Taxonomy" id="4058"/>
    <lineage>
        <taxon>Eukaryota</taxon>
        <taxon>Viridiplantae</taxon>
        <taxon>Streptophyta</taxon>
        <taxon>Embryophyta</taxon>
        <taxon>Tracheophyta</taxon>
        <taxon>Spermatophyta</taxon>
        <taxon>Magnoliopsida</taxon>
        <taxon>eudicotyledons</taxon>
        <taxon>Gunneridae</taxon>
        <taxon>Pentapetalae</taxon>
        <taxon>asterids</taxon>
        <taxon>lamiids</taxon>
        <taxon>Gentianales</taxon>
        <taxon>Apocynaceae</taxon>
        <taxon>Rauvolfioideae</taxon>
        <taxon>Vinceae</taxon>
        <taxon>Catharanthinae</taxon>
        <taxon>Catharanthus</taxon>
    </lineage>
</organism>
<sequence>MYLCSVYLRYYMAHHPRRWIYQEGALMSGSSGTSPSSSYSFREIVPERDPILIIDLSNKEDPSEADSDAMMLPEPEGVATVDVEGMDTLAAGGSLLFKNMSDSRPSNYEDEAVSKNSQSRQPEPIRENTPRPEQAMHTVMGNFMIRMTELLETSMTTRRNERVWATGADEALEQFLKFRPPEFYGEAEQETKAKLFLEQLNDIYDTIKWLHRERQLLAQLQPSINVLDKDHGNPDILRDPVGRKRLMPSNLFPSSLLQQQQTMHRSCAPYRYDLFKTVYNCCKIGFGRTQSPVQGPLPLAWTIQIGRVDPLEEGRRPRKVWTNRSSWTPHHALRWDAHLVESQEGLETKVDPRADLIGAPEICSLF</sequence>
<evidence type="ECO:0000313" key="1">
    <source>
        <dbReference type="EMBL" id="KAI5648136.1"/>
    </source>
</evidence>
<dbReference type="Proteomes" id="UP001060085">
    <property type="component" value="Linkage Group LG08"/>
</dbReference>
<protein>
    <submittedName>
        <fullName evidence="1">Uncharacterized protein</fullName>
    </submittedName>
</protein>
<name>A0ACB9ZLI5_CATRO</name>
<proteinExistence type="predicted"/>
<reference evidence="2" key="1">
    <citation type="journal article" date="2023" name="Nat. Plants">
        <title>Single-cell RNA sequencing provides a high-resolution roadmap for understanding the multicellular compartmentation of specialized metabolism.</title>
        <authorList>
            <person name="Sun S."/>
            <person name="Shen X."/>
            <person name="Li Y."/>
            <person name="Li Y."/>
            <person name="Wang S."/>
            <person name="Li R."/>
            <person name="Zhang H."/>
            <person name="Shen G."/>
            <person name="Guo B."/>
            <person name="Wei J."/>
            <person name="Xu J."/>
            <person name="St-Pierre B."/>
            <person name="Chen S."/>
            <person name="Sun C."/>
        </authorList>
    </citation>
    <scope>NUCLEOTIDE SEQUENCE [LARGE SCALE GENOMIC DNA]</scope>
</reference>
<dbReference type="EMBL" id="CM044708">
    <property type="protein sequence ID" value="KAI5648136.1"/>
    <property type="molecule type" value="Genomic_DNA"/>
</dbReference>